<dbReference type="OrthoDB" id="1395472at2"/>
<dbReference type="Gene3D" id="2.60.40.1180">
    <property type="entry name" value="Golgi alpha-mannosidase II"/>
    <property type="match status" value="1"/>
</dbReference>
<proteinExistence type="predicted"/>
<dbReference type="InterPro" id="IPR013780">
    <property type="entry name" value="Glyco_hydro_b"/>
</dbReference>
<dbReference type="RefSeq" id="WP_142453555.1">
    <property type="nucleotide sequence ID" value="NZ_FXTP01000003.1"/>
</dbReference>
<evidence type="ECO:0000313" key="2">
    <source>
        <dbReference type="Proteomes" id="UP000317557"/>
    </source>
</evidence>
<evidence type="ECO:0008006" key="3">
    <source>
        <dbReference type="Google" id="ProtNLM"/>
    </source>
</evidence>
<organism evidence="1 2">
    <name type="scientific">Gracilimonas mengyeensis</name>
    <dbReference type="NCBI Taxonomy" id="1302730"/>
    <lineage>
        <taxon>Bacteria</taxon>
        <taxon>Pseudomonadati</taxon>
        <taxon>Balneolota</taxon>
        <taxon>Balneolia</taxon>
        <taxon>Balneolales</taxon>
        <taxon>Balneolaceae</taxon>
        <taxon>Gracilimonas</taxon>
    </lineage>
</organism>
<gene>
    <name evidence="1" type="ORF">SAMN06265219_103131</name>
</gene>
<dbReference type="Gene3D" id="3.20.20.80">
    <property type="entry name" value="Glycosidases"/>
    <property type="match status" value="1"/>
</dbReference>
<name>A0A521BV82_9BACT</name>
<sequence length="654" mass="73373">MQLKKRSQFVLAVFAGILLLSPILSTEIQAQAEVMAWGNLNGIRVEGQLMEFKATLCTPTPDWSEVRHTAKERHYTDYEREGERQIITPRLDSLFFTETVRDLSKGKAEVKVKVASRADTVIGGAFFCLQFPEDKIAEGGSIEIEGSEALSFNDETEAEGNEVSVSFADMDVSIRAEQSTQIYLKKEAKAEPARIYFALIDGNASDGQTASNTFTLEASGEIYREPVSLQLDASEPGREFIGMGGNFRLQNERVDPKVIDYNLENMRVAYGRVEMPWWFWHAEEDQDPIAQAEAGNIHPRVEAAMTMAQRLHNMGMPVSLGTWFAPEWAIVGERRRGPGPNGERGNLLNQNKIQKIYQSIGDYIWYLKKEYGVEAAAFSFNESDLGIDVRQMPQQHRQFIKGLGEHLAERGLMTKLYLGDTADANGYAFTYPAKNDPSAHKYISAVSFHSWRGWADETLQQWRDISEELNIPVIVGEGSTDAAAWRYNDIFDEATFAMHEINLYLRILSITQAKTILQWQLTSDYSLLKGGGVFGNNEEELQPMQRFWNLKQLASTPKNSFHLPIEDDSETITAAAFGDLSNQKYAVHVVNNGAEREATIHGLPDGVTKLHVYVTDQNRSMERLQTVSVKDGSTTFTAGAWSFTSLFSDSISTN</sequence>
<reference evidence="1 2" key="1">
    <citation type="submission" date="2017-05" db="EMBL/GenBank/DDBJ databases">
        <authorList>
            <person name="Varghese N."/>
            <person name="Submissions S."/>
        </authorList>
    </citation>
    <scope>NUCLEOTIDE SEQUENCE [LARGE SCALE GENOMIC DNA]</scope>
    <source>
        <strain evidence="1 2">DSM 21985</strain>
    </source>
</reference>
<evidence type="ECO:0000313" key="1">
    <source>
        <dbReference type="EMBL" id="SMO51079.1"/>
    </source>
</evidence>
<dbReference type="SUPFAM" id="SSF51445">
    <property type="entry name" value="(Trans)glycosidases"/>
    <property type="match status" value="1"/>
</dbReference>
<dbReference type="AlphaFoldDB" id="A0A521BV82"/>
<protein>
    <recommendedName>
        <fullName evidence="3">O-Glycosyl hydrolase</fullName>
    </recommendedName>
</protein>
<dbReference type="Proteomes" id="UP000317557">
    <property type="component" value="Unassembled WGS sequence"/>
</dbReference>
<dbReference type="InterPro" id="IPR017853">
    <property type="entry name" value="GH"/>
</dbReference>
<keyword evidence="2" id="KW-1185">Reference proteome</keyword>
<dbReference type="EMBL" id="FXTP01000003">
    <property type="protein sequence ID" value="SMO51079.1"/>
    <property type="molecule type" value="Genomic_DNA"/>
</dbReference>
<accession>A0A521BV82</accession>